<dbReference type="SUPFAM" id="SSF51735">
    <property type="entry name" value="NAD(P)-binding Rossmann-fold domains"/>
    <property type="match status" value="1"/>
</dbReference>
<dbReference type="Pfam" id="PF14748">
    <property type="entry name" value="P5CR_dimer"/>
    <property type="match status" value="1"/>
</dbReference>
<keyword evidence="4" id="KW-0641">Proline biosynthesis</keyword>
<keyword evidence="4" id="KW-0028">Amino-acid biosynthesis</keyword>
<organism evidence="7 8">
    <name type="scientific">Candidatus Magasanikbacteria bacterium CG_4_9_14_0_2_um_filter_42_11</name>
    <dbReference type="NCBI Taxonomy" id="1974643"/>
    <lineage>
        <taxon>Bacteria</taxon>
        <taxon>Candidatus Magasanikiibacteriota</taxon>
    </lineage>
</organism>
<comment type="catalytic activity">
    <reaction evidence="4">
        <text>L-proline + NADP(+) = (S)-1-pyrroline-5-carboxylate + NADPH + 2 H(+)</text>
        <dbReference type="Rhea" id="RHEA:14109"/>
        <dbReference type="ChEBI" id="CHEBI:15378"/>
        <dbReference type="ChEBI" id="CHEBI:17388"/>
        <dbReference type="ChEBI" id="CHEBI:57783"/>
        <dbReference type="ChEBI" id="CHEBI:58349"/>
        <dbReference type="ChEBI" id="CHEBI:60039"/>
        <dbReference type="EC" id="1.5.1.2"/>
    </reaction>
</comment>
<evidence type="ECO:0000259" key="6">
    <source>
        <dbReference type="Pfam" id="PF14748"/>
    </source>
</evidence>
<dbReference type="InterPro" id="IPR029036">
    <property type="entry name" value="P5CR_dimer"/>
</dbReference>
<evidence type="ECO:0000313" key="8">
    <source>
        <dbReference type="Proteomes" id="UP000231456"/>
    </source>
</evidence>
<gene>
    <name evidence="4" type="primary">proC</name>
    <name evidence="7" type="ORF">CO030_02150</name>
</gene>
<dbReference type="InterPro" id="IPR028939">
    <property type="entry name" value="P5C_Rdtase_cat_N"/>
</dbReference>
<protein>
    <recommendedName>
        <fullName evidence="4">Pyrroline-5-carboxylate reductase</fullName>
        <shortName evidence="4">P5C reductase</shortName>
        <shortName evidence="4">P5CR</shortName>
        <ecNumber evidence="4">1.5.1.2</ecNumber>
    </recommendedName>
    <alternativeName>
        <fullName evidence="4">PCA reductase</fullName>
    </alternativeName>
</protein>
<accession>A0A2M8FA46</accession>
<feature type="domain" description="Pyrroline-5-carboxylate reductase catalytic N-terminal" evidence="5">
    <location>
        <begin position="4"/>
        <end position="87"/>
    </location>
</feature>
<comment type="subcellular location">
    <subcellularLocation>
        <location evidence="4">Cytoplasm</location>
    </subcellularLocation>
</comment>
<dbReference type="Gene3D" id="3.40.50.720">
    <property type="entry name" value="NAD(P)-binding Rossmann-like Domain"/>
    <property type="match status" value="1"/>
</dbReference>
<dbReference type="SUPFAM" id="SSF48179">
    <property type="entry name" value="6-phosphogluconate dehydrogenase C-terminal domain-like"/>
    <property type="match status" value="1"/>
</dbReference>
<comment type="similarity">
    <text evidence="1 4">Belongs to the pyrroline-5-carboxylate reductase family.</text>
</comment>
<dbReference type="GO" id="GO:0004735">
    <property type="term" value="F:pyrroline-5-carboxylate reductase activity"/>
    <property type="evidence" value="ECO:0007669"/>
    <property type="project" value="UniProtKB-UniRule"/>
</dbReference>
<keyword evidence="4" id="KW-0963">Cytoplasm</keyword>
<comment type="pathway">
    <text evidence="4">Amino-acid biosynthesis; L-proline biosynthesis; L-proline from L-glutamate 5-semialdehyde: step 1/1.</text>
</comment>
<dbReference type="EC" id="1.5.1.2" evidence="4"/>
<dbReference type="InterPro" id="IPR036291">
    <property type="entry name" value="NAD(P)-bd_dom_sf"/>
</dbReference>
<evidence type="ECO:0000259" key="5">
    <source>
        <dbReference type="Pfam" id="PF03807"/>
    </source>
</evidence>
<dbReference type="InterPro" id="IPR008927">
    <property type="entry name" value="6-PGluconate_DH-like_C_sf"/>
</dbReference>
<comment type="caution">
    <text evidence="7">The sequence shown here is derived from an EMBL/GenBank/DDBJ whole genome shotgun (WGS) entry which is preliminary data.</text>
</comment>
<keyword evidence="3 4" id="KW-0560">Oxidoreductase</keyword>
<dbReference type="PIRSF" id="PIRSF000193">
    <property type="entry name" value="Pyrrol-5-carb_rd"/>
    <property type="match status" value="1"/>
</dbReference>
<dbReference type="GO" id="GO:0055129">
    <property type="term" value="P:L-proline biosynthetic process"/>
    <property type="evidence" value="ECO:0007669"/>
    <property type="project" value="UniProtKB-UniRule"/>
</dbReference>
<dbReference type="Gene3D" id="1.10.3730.10">
    <property type="entry name" value="ProC C-terminal domain-like"/>
    <property type="match status" value="1"/>
</dbReference>
<dbReference type="PANTHER" id="PTHR11645">
    <property type="entry name" value="PYRROLINE-5-CARBOXYLATE REDUCTASE"/>
    <property type="match status" value="1"/>
</dbReference>
<evidence type="ECO:0000256" key="4">
    <source>
        <dbReference type="HAMAP-Rule" id="MF_01925"/>
    </source>
</evidence>
<dbReference type="UniPathway" id="UPA00098">
    <property type="reaction ID" value="UER00361"/>
</dbReference>
<dbReference type="Pfam" id="PF03807">
    <property type="entry name" value="F420_oxidored"/>
    <property type="match status" value="1"/>
</dbReference>
<dbReference type="AlphaFoldDB" id="A0A2M8FA46"/>
<dbReference type="PANTHER" id="PTHR11645:SF0">
    <property type="entry name" value="PYRROLINE-5-CARBOXYLATE REDUCTASE 3"/>
    <property type="match status" value="1"/>
</dbReference>
<keyword evidence="2 4" id="KW-0521">NADP</keyword>
<sequence>MKHGFIGFGNIAHALHAGLQKNQDNTFKYISKSTPDEHLVAAKNIGELAAWADVLWLCVKPQQAAEVLSELCGADLSNTIVVSPIAGVKISTLQETLGTDIPLVRIMPNLALQYGHSVTAFCASEMDDDVKKVYAALETMGIVLHLTEDKFDLFTALFGSGPAFLLRVLHVFQEQAIALGISEQEAASLVLTLLKGTTAYLGENKEQSITELIAQVASKGGVTEAGLHYFDDHHIAQSLEDMISIAKEQSARLGT</sequence>
<evidence type="ECO:0000313" key="7">
    <source>
        <dbReference type="EMBL" id="PJC52578.1"/>
    </source>
</evidence>
<evidence type="ECO:0000256" key="2">
    <source>
        <dbReference type="ARBA" id="ARBA00022857"/>
    </source>
</evidence>
<feature type="domain" description="Pyrroline-5-carboxylate reductase dimerisation" evidence="6">
    <location>
        <begin position="148"/>
        <end position="252"/>
    </location>
</feature>
<dbReference type="Proteomes" id="UP000231456">
    <property type="component" value="Unassembled WGS sequence"/>
</dbReference>
<proteinExistence type="inferred from homology"/>
<dbReference type="InterPro" id="IPR000304">
    <property type="entry name" value="Pyrroline-COOH_reductase"/>
</dbReference>
<dbReference type="HAMAP" id="MF_01925">
    <property type="entry name" value="P5C_reductase"/>
    <property type="match status" value="1"/>
</dbReference>
<dbReference type="EMBL" id="PFRH01000073">
    <property type="protein sequence ID" value="PJC52578.1"/>
    <property type="molecule type" value="Genomic_DNA"/>
</dbReference>
<comment type="catalytic activity">
    <reaction evidence="4">
        <text>L-proline + NAD(+) = (S)-1-pyrroline-5-carboxylate + NADH + 2 H(+)</text>
        <dbReference type="Rhea" id="RHEA:14105"/>
        <dbReference type="ChEBI" id="CHEBI:15378"/>
        <dbReference type="ChEBI" id="CHEBI:17388"/>
        <dbReference type="ChEBI" id="CHEBI:57540"/>
        <dbReference type="ChEBI" id="CHEBI:57945"/>
        <dbReference type="ChEBI" id="CHEBI:60039"/>
        <dbReference type="EC" id="1.5.1.2"/>
    </reaction>
</comment>
<comment type="function">
    <text evidence="4">Catalyzes the reduction of 1-pyrroline-5-carboxylate (PCA) to L-proline.</text>
</comment>
<name>A0A2M8FA46_9BACT</name>
<reference evidence="8" key="1">
    <citation type="submission" date="2017-09" db="EMBL/GenBank/DDBJ databases">
        <title>Depth-based differentiation of microbial function through sediment-hosted aquifers and enrichment of novel symbionts in the deep terrestrial subsurface.</title>
        <authorList>
            <person name="Probst A.J."/>
            <person name="Ladd B."/>
            <person name="Jarett J.K."/>
            <person name="Geller-Mcgrath D.E."/>
            <person name="Sieber C.M.K."/>
            <person name="Emerson J.B."/>
            <person name="Anantharaman K."/>
            <person name="Thomas B.C."/>
            <person name="Malmstrom R."/>
            <person name="Stieglmeier M."/>
            <person name="Klingl A."/>
            <person name="Woyke T."/>
            <person name="Ryan C.M."/>
            <person name="Banfield J.F."/>
        </authorList>
    </citation>
    <scope>NUCLEOTIDE SEQUENCE [LARGE SCALE GENOMIC DNA]</scope>
</reference>
<dbReference type="GO" id="GO:0005737">
    <property type="term" value="C:cytoplasm"/>
    <property type="evidence" value="ECO:0007669"/>
    <property type="project" value="UniProtKB-SubCell"/>
</dbReference>
<evidence type="ECO:0000256" key="1">
    <source>
        <dbReference type="ARBA" id="ARBA00005525"/>
    </source>
</evidence>
<evidence type="ECO:0000256" key="3">
    <source>
        <dbReference type="ARBA" id="ARBA00023002"/>
    </source>
</evidence>